<feature type="domain" description="Glycosyltransferase 2-like" evidence="5">
    <location>
        <begin position="5"/>
        <end position="179"/>
    </location>
</feature>
<keyword evidence="3 6" id="KW-0808">Transferase</keyword>
<dbReference type="InterPro" id="IPR001173">
    <property type="entry name" value="Glyco_trans_2-like"/>
</dbReference>
<name>A0ABW5JPW0_9FLAO</name>
<evidence type="ECO:0000313" key="6">
    <source>
        <dbReference type="EMBL" id="MFD2534125.1"/>
    </source>
</evidence>
<dbReference type="PANTHER" id="PTHR43179:SF12">
    <property type="entry name" value="GALACTOFURANOSYLTRANSFERASE GLFT2"/>
    <property type="match status" value="1"/>
</dbReference>
<dbReference type="InterPro" id="IPR029044">
    <property type="entry name" value="Nucleotide-diphossugar_trans"/>
</dbReference>
<dbReference type="Proteomes" id="UP001597441">
    <property type="component" value="Unassembled WGS sequence"/>
</dbReference>
<evidence type="ECO:0000259" key="5">
    <source>
        <dbReference type="Pfam" id="PF00535"/>
    </source>
</evidence>
<dbReference type="Gene3D" id="3.90.550.10">
    <property type="entry name" value="Spore Coat Polysaccharide Biosynthesis Protein SpsA, Chain A"/>
    <property type="match status" value="1"/>
</dbReference>
<evidence type="ECO:0000256" key="3">
    <source>
        <dbReference type="ARBA" id="ARBA00022679"/>
    </source>
</evidence>
<dbReference type="RefSeq" id="WP_388014067.1">
    <property type="nucleotide sequence ID" value="NZ_JBHUDT010000001.1"/>
</dbReference>
<dbReference type="SUPFAM" id="SSF53448">
    <property type="entry name" value="Nucleotide-diphospho-sugar transferases"/>
    <property type="match status" value="1"/>
</dbReference>
<evidence type="ECO:0000256" key="2">
    <source>
        <dbReference type="ARBA" id="ARBA00022676"/>
    </source>
</evidence>
<keyword evidence="4" id="KW-0472">Membrane</keyword>
<comment type="similarity">
    <text evidence="1">Belongs to the glycosyltransferase 2 family.</text>
</comment>
<keyword evidence="7" id="KW-1185">Reference proteome</keyword>
<gene>
    <name evidence="6" type="ORF">ACFSQS_03325</name>
</gene>
<dbReference type="EMBL" id="JBHULK010000001">
    <property type="protein sequence ID" value="MFD2534125.1"/>
    <property type="molecule type" value="Genomic_DNA"/>
</dbReference>
<organism evidence="6 7">
    <name type="scientific">Gelatiniphilus marinus</name>
    <dbReference type="NCBI Taxonomy" id="1759464"/>
    <lineage>
        <taxon>Bacteria</taxon>
        <taxon>Pseudomonadati</taxon>
        <taxon>Bacteroidota</taxon>
        <taxon>Flavobacteriia</taxon>
        <taxon>Flavobacteriales</taxon>
        <taxon>Flavobacteriaceae</taxon>
        <taxon>Gelatiniphilus</taxon>
    </lineage>
</organism>
<comment type="caution">
    <text evidence="6">The sequence shown here is derived from an EMBL/GenBank/DDBJ whole genome shotgun (WGS) entry which is preliminary data.</text>
</comment>
<dbReference type="GO" id="GO:0016757">
    <property type="term" value="F:glycosyltransferase activity"/>
    <property type="evidence" value="ECO:0007669"/>
    <property type="project" value="UniProtKB-KW"/>
</dbReference>
<dbReference type="EC" id="2.4.-.-" evidence="6"/>
<evidence type="ECO:0000256" key="4">
    <source>
        <dbReference type="SAM" id="Phobius"/>
    </source>
</evidence>
<evidence type="ECO:0000256" key="1">
    <source>
        <dbReference type="ARBA" id="ARBA00006739"/>
    </source>
</evidence>
<dbReference type="Pfam" id="PF00535">
    <property type="entry name" value="Glycos_transf_2"/>
    <property type="match status" value="1"/>
</dbReference>
<dbReference type="PANTHER" id="PTHR43179">
    <property type="entry name" value="RHAMNOSYLTRANSFERASE WBBL"/>
    <property type="match status" value="1"/>
</dbReference>
<accession>A0ABW5JPW0</accession>
<dbReference type="CDD" id="cd04186">
    <property type="entry name" value="GT_2_like_c"/>
    <property type="match status" value="1"/>
</dbReference>
<keyword evidence="4" id="KW-1133">Transmembrane helix</keyword>
<proteinExistence type="inferred from homology"/>
<reference evidence="7" key="1">
    <citation type="journal article" date="2019" name="Int. J. Syst. Evol. Microbiol.">
        <title>The Global Catalogue of Microorganisms (GCM) 10K type strain sequencing project: providing services to taxonomists for standard genome sequencing and annotation.</title>
        <authorList>
            <consortium name="The Broad Institute Genomics Platform"/>
            <consortium name="The Broad Institute Genome Sequencing Center for Infectious Disease"/>
            <person name="Wu L."/>
            <person name="Ma J."/>
        </authorList>
    </citation>
    <scope>NUCLEOTIDE SEQUENCE [LARGE SCALE GENOMIC DNA]</scope>
    <source>
        <strain evidence="7">KCTC 42903</strain>
    </source>
</reference>
<keyword evidence="4" id="KW-0812">Transmembrane</keyword>
<feature type="transmembrane region" description="Helical" evidence="4">
    <location>
        <begin position="278"/>
        <end position="297"/>
    </location>
</feature>
<evidence type="ECO:0000313" key="7">
    <source>
        <dbReference type="Proteomes" id="UP001597441"/>
    </source>
</evidence>
<protein>
    <submittedName>
        <fullName evidence="6">Glycosyltransferase family 2 protein</fullName>
        <ecNumber evidence="6">2.4.-.-</ecNumber>
    </submittedName>
</protein>
<sequence>MKVAIVILNWNGQKLLERFLPSVVEYSSNEAEIYVADNASTDGSVSFVKNNFPSIKIIKNKENGGYAKGYNEALKRVEADVFCLLNSDVEVSKNWLAPIIDTFKTEENTAIIQPKILDYSNRDYFEYAGAAGGFIDKFGYPYCRGRIFNTIEKDNGQYNDTTSIFWASGACLFIKKKVFNTLNGLDEAFFAHMEEIDLCWRAKNLGYKVKYVGNSTIYHVGGATLSNTNPKKTFLNFRNSLFAVTKNAKGNVFFLITARLILDGIAGIKFLLELKFKHFFAIIKAHISFYWYLGYLLKQRKTLNQTVKYYQKTSIVLDYFVNRKTFYKSL</sequence>
<keyword evidence="2 6" id="KW-0328">Glycosyltransferase</keyword>